<gene>
    <name evidence="11" type="ORF">JX265_006478</name>
</gene>
<organism evidence="11 12">
    <name type="scientific">Neoarthrinium moseri</name>
    <dbReference type="NCBI Taxonomy" id="1658444"/>
    <lineage>
        <taxon>Eukaryota</taxon>
        <taxon>Fungi</taxon>
        <taxon>Dikarya</taxon>
        <taxon>Ascomycota</taxon>
        <taxon>Pezizomycotina</taxon>
        <taxon>Sordariomycetes</taxon>
        <taxon>Xylariomycetidae</taxon>
        <taxon>Amphisphaeriales</taxon>
        <taxon>Apiosporaceae</taxon>
        <taxon>Neoarthrinium</taxon>
    </lineage>
</organism>
<dbReference type="InterPro" id="IPR019339">
    <property type="entry name" value="CIR_N_dom"/>
</dbReference>
<evidence type="ECO:0000256" key="3">
    <source>
        <dbReference type="ARBA" id="ARBA00022664"/>
    </source>
</evidence>
<comment type="caution">
    <text evidence="11">The sequence shown here is derived from an EMBL/GenBank/DDBJ whole genome shotgun (WGS) entry which is preliminary data.</text>
</comment>
<feature type="domain" description="CBF1-interacting co-repressor CIR N-terminal" evidence="10">
    <location>
        <begin position="11"/>
        <end position="47"/>
    </location>
</feature>
<dbReference type="InterPro" id="IPR022209">
    <property type="entry name" value="CWC25"/>
</dbReference>
<feature type="coiled-coil region" evidence="8">
    <location>
        <begin position="27"/>
        <end position="54"/>
    </location>
</feature>
<evidence type="ECO:0000259" key="10">
    <source>
        <dbReference type="SMART" id="SM01083"/>
    </source>
</evidence>
<evidence type="ECO:0000256" key="2">
    <source>
        <dbReference type="ARBA" id="ARBA00006695"/>
    </source>
</evidence>
<protein>
    <recommendedName>
        <fullName evidence="10">CBF1-interacting co-repressor CIR N-terminal domain-containing protein</fullName>
    </recommendedName>
</protein>
<feature type="region of interest" description="Disordered" evidence="9">
    <location>
        <begin position="154"/>
        <end position="369"/>
    </location>
</feature>
<keyword evidence="12" id="KW-1185">Reference proteome</keyword>
<feature type="compositionally biased region" description="Low complexity" evidence="9">
    <location>
        <begin position="331"/>
        <end position="347"/>
    </location>
</feature>
<feature type="compositionally biased region" description="Basic and acidic residues" evidence="9">
    <location>
        <begin position="169"/>
        <end position="182"/>
    </location>
</feature>
<evidence type="ECO:0000256" key="6">
    <source>
        <dbReference type="ARBA" id="ARBA00023187"/>
    </source>
</evidence>
<evidence type="ECO:0000313" key="11">
    <source>
        <dbReference type="EMBL" id="KAI1869388.1"/>
    </source>
</evidence>
<keyword evidence="6" id="KW-0508">mRNA splicing</keyword>
<proteinExistence type="inferred from homology"/>
<feature type="compositionally biased region" description="Basic and acidic residues" evidence="9">
    <location>
        <begin position="209"/>
        <end position="235"/>
    </location>
</feature>
<evidence type="ECO:0000256" key="8">
    <source>
        <dbReference type="SAM" id="Coils"/>
    </source>
</evidence>
<comment type="subcellular location">
    <subcellularLocation>
        <location evidence="1">Nucleus</location>
    </subcellularLocation>
</comment>
<reference evidence="11" key="1">
    <citation type="submission" date="2021-03" db="EMBL/GenBank/DDBJ databases">
        <title>Revisited historic fungal species revealed as producer of novel bioactive compounds through whole genome sequencing and comparative genomics.</title>
        <authorList>
            <person name="Vignolle G.A."/>
            <person name="Hochenegger N."/>
            <person name="Mach R.L."/>
            <person name="Mach-Aigner A.R."/>
            <person name="Javad Rahimi M."/>
            <person name="Salim K.A."/>
            <person name="Chan C.M."/>
            <person name="Lim L.B.L."/>
            <person name="Cai F."/>
            <person name="Druzhinina I.S."/>
            <person name="U'Ren J.M."/>
            <person name="Derntl C."/>
        </authorList>
    </citation>
    <scope>NUCLEOTIDE SEQUENCE</scope>
    <source>
        <strain evidence="11">TUCIM 5799</strain>
    </source>
</reference>
<feature type="compositionally biased region" description="Basic residues" evidence="9">
    <location>
        <begin position="183"/>
        <end position="208"/>
    </location>
</feature>
<keyword evidence="7" id="KW-0539">Nucleus</keyword>
<dbReference type="EMBL" id="JAFIMR010000015">
    <property type="protein sequence ID" value="KAI1869388.1"/>
    <property type="molecule type" value="Genomic_DNA"/>
</dbReference>
<dbReference type="SMART" id="SM01083">
    <property type="entry name" value="Cir_N"/>
    <property type="match status" value="1"/>
</dbReference>
<evidence type="ECO:0000256" key="1">
    <source>
        <dbReference type="ARBA" id="ARBA00004123"/>
    </source>
</evidence>
<feature type="compositionally biased region" description="Basic and acidic residues" evidence="9">
    <location>
        <begin position="243"/>
        <end position="257"/>
    </location>
</feature>
<dbReference type="AlphaFoldDB" id="A0A9P9WLL1"/>
<sequence>MGGGDLNLKKSFHPALMRNQVRVAEEEAKALAEKKRTDQRIKEIQEERQKEELQKQLEATGGKKRIDRVEWMYQGPSDGHGGTSEELEGFLLGKRRIDNLIKGTDHQKLEKRAGQDSFMALQNANTDRDTAMKIREDPLLAMKRKEQEHYEAMMKDPIKQRQLMALLGKTDDKSSRSKEDRHSSRRHRHRHRSHSRDREHRHRRHHRPDSRERADPRDREPRHSRHRSDSRDRPPRSRSPRPSRSDEDRYRVRRDYSDEPPSNGRRKDESDDEERRDSRSYRGRPEDTRRQDGYDRHERRDGGRDGPDGYDRRPRDYARSTGRSMGRDYGRNGSSNSAGSNANGAAAAEERARKLAAMQASASDLDKTREERLAALEERDRLAREADNKARERAGKYGDQEFVNGLRKQIFN</sequence>
<dbReference type="Proteomes" id="UP000829685">
    <property type="component" value="Unassembled WGS sequence"/>
</dbReference>
<dbReference type="Pfam" id="PF10197">
    <property type="entry name" value="Cir_N"/>
    <property type="match status" value="1"/>
</dbReference>
<evidence type="ECO:0000313" key="12">
    <source>
        <dbReference type="Proteomes" id="UP000829685"/>
    </source>
</evidence>
<dbReference type="PANTHER" id="PTHR16196">
    <property type="entry name" value="CELL CYCLE CONTROL PROTEIN CWF25"/>
    <property type="match status" value="1"/>
</dbReference>
<evidence type="ECO:0000256" key="9">
    <source>
        <dbReference type="SAM" id="MobiDB-lite"/>
    </source>
</evidence>
<evidence type="ECO:0000256" key="5">
    <source>
        <dbReference type="ARBA" id="ARBA00023054"/>
    </source>
</evidence>
<keyword evidence="5 8" id="KW-0175">Coiled coil</keyword>
<feature type="compositionally biased region" description="Basic and acidic residues" evidence="9">
    <location>
        <begin position="265"/>
        <end position="318"/>
    </location>
</feature>
<evidence type="ECO:0000256" key="4">
    <source>
        <dbReference type="ARBA" id="ARBA00022728"/>
    </source>
</evidence>
<dbReference type="PANTHER" id="PTHR16196:SF0">
    <property type="entry name" value="PRE-MRNA-SPLICING FACTOR CWC25 HOMOLOG"/>
    <property type="match status" value="1"/>
</dbReference>
<keyword evidence="3" id="KW-0507">mRNA processing</keyword>
<dbReference type="InterPro" id="IPR051376">
    <property type="entry name" value="CWC25_splicing_factor"/>
</dbReference>
<comment type="similarity">
    <text evidence="2">Belongs to the CWC25 family.</text>
</comment>
<dbReference type="GO" id="GO:0000398">
    <property type="term" value="P:mRNA splicing, via spliceosome"/>
    <property type="evidence" value="ECO:0007669"/>
    <property type="project" value="TreeGrafter"/>
</dbReference>
<accession>A0A9P9WLL1</accession>
<name>A0A9P9WLL1_9PEZI</name>
<keyword evidence="4" id="KW-0747">Spliceosome</keyword>
<dbReference type="GO" id="GO:0005684">
    <property type="term" value="C:U2-type spliceosomal complex"/>
    <property type="evidence" value="ECO:0007669"/>
    <property type="project" value="TreeGrafter"/>
</dbReference>
<dbReference type="Pfam" id="PF12542">
    <property type="entry name" value="CWC25"/>
    <property type="match status" value="1"/>
</dbReference>
<evidence type="ECO:0000256" key="7">
    <source>
        <dbReference type="ARBA" id="ARBA00023242"/>
    </source>
</evidence>